<dbReference type="AlphaFoldDB" id="A0A809R222"/>
<dbReference type="Gene3D" id="1.40.20.10">
    <property type="entry name" value="CHAD domain"/>
    <property type="match status" value="1"/>
</dbReference>
<dbReference type="PROSITE" id="PS51708">
    <property type="entry name" value="CHAD"/>
    <property type="match status" value="1"/>
</dbReference>
<evidence type="ECO:0000259" key="1">
    <source>
        <dbReference type="PROSITE" id="PS51707"/>
    </source>
</evidence>
<dbReference type="Pfam" id="PF05235">
    <property type="entry name" value="CHAD"/>
    <property type="match status" value="1"/>
</dbReference>
<dbReference type="SMART" id="SM01118">
    <property type="entry name" value="CYTH"/>
    <property type="match status" value="1"/>
</dbReference>
<proteinExistence type="predicted"/>
<dbReference type="EMBL" id="AP021857">
    <property type="protein sequence ID" value="BBO21639.1"/>
    <property type="molecule type" value="Genomic_DNA"/>
</dbReference>
<evidence type="ECO:0000313" key="3">
    <source>
        <dbReference type="EMBL" id="BBO21639.1"/>
    </source>
</evidence>
<gene>
    <name evidence="3" type="ORF">DSYM_23380</name>
</gene>
<dbReference type="InterPro" id="IPR039013">
    <property type="entry name" value="YgiF"/>
</dbReference>
<dbReference type="SUPFAM" id="SSF55154">
    <property type="entry name" value="CYTH-like phosphatases"/>
    <property type="match status" value="1"/>
</dbReference>
<evidence type="ECO:0000313" key="4">
    <source>
        <dbReference type="Proteomes" id="UP000662914"/>
    </source>
</evidence>
<dbReference type="CDD" id="cd07756">
    <property type="entry name" value="CYTH-like_Pase_CHAD"/>
    <property type="match status" value="1"/>
</dbReference>
<feature type="domain" description="CHAD" evidence="2">
    <location>
        <begin position="217"/>
        <end position="498"/>
    </location>
</feature>
<name>A0A809R222_9PROT</name>
<dbReference type="InterPro" id="IPR038186">
    <property type="entry name" value="CHAD_dom_sf"/>
</dbReference>
<dbReference type="InterPro" id="IPR023577">
    <property type="entry name" value="CYTH_domain"/>
</dbReference>
<dbReference type="GO" id="GO:0050355">
    <property type="term" value="F:inorganic triphosphate phosphatase activity"/>
    <property type="evidence" value="ECO:0007669"/>
    <property type="project" value="InterPro"/>
</dbReference>
<organism evidence="3 4">
    <name type="scientific">Candidatus Desulfobacillus denitrificans</name>
    <dbReference type="NCBI Taxonomy" id="2608985"/>
    <lineage>
        <taxon>Bacteria</taxon>
        <taxon>Pseudomonadati</taxon>
        <taxon>Pseudomonadota</taxon>
        <taxon>Betaproteobacteria</taxon>
        <taxon>Candidatus Desulfobacillus</taxon>
    </lineage>
</organism>
<feature type="domain" description="CYTH" evidence="1">
    <location>
        <begin position="2"/>
        <end position="202"/>
    </location>
</feature>
<dbReference type="InterPro" id="IPR007899">
    <property type="entry name" value="CHAD_dom"/>
</dbReference>
<dbReference type="PROSITE" id="PS51707">
    <property type="entry name" value="CYTH"/>
    <property type="match status" value="1"/>
</dbReference>
<dbReference type="GO" id="GO:0046872">
    <property type="term" value="F:metal ion binding"/>
    <property type="evidence" value="ECO:0007669"/>
    <property type="project" value="TreeGrafter"/>
</dbReference>
<dbReference type="PANTHER" id="PTHR39569:SF1">
    <property type="entry name" value="INORGANIC TRIPHOSPHATASE"/>
    <property type="match status" value="1"/>
</dbReference>
<dbReference type="PANTHER" id="PTHR39569">
    <property type="entry name" value="INORGANIC TRIPHOSPHATASE"/>
    <property type="match status" value="1"/>
</dbReference>
<accession>A0A809R222</accession>
<dbReference type="Proteomes" id="UP000662914">
    <property type="component" value="Chromosome"/>
</dbReference>
<sequence>MSEEIEIKLALPEAARRAFLRHPLLARAQRLPARKLVNVYYDTPDLALRGQGIALRTRRQGRGWLQTVKCAGAVLGGLTLRPEWEQPFAGRFDFSAVDDAGVRDALERHRLAGELAPAFETVFERRGWRLAPSRGSAALILLDRGWIAADGRREALCEVEIELERGDPAQLFDIARALAAELPLRPEIRSKAERGYRLRANAPPSPVKAAPSPLLPAHAPREAFARVAAACLAQFQANALGAGEADAEFIHQMRVALRRLRSALRLFRPLLPEGFEAAVVPPLRELASLLGQARDWDVLAEEILAPACRAFPGDARLAALAVAVDSRRQAARAAVPPALAARPLALALLDLAAGLQRAAAAPGEASLADFAARRLRRLRRKALALAQAARDMEPARLHALRIGVKRLRYAAEFFAPLYRQRGVRDTLAALTALQDSLGALNDLSRAGPLLVQCLDSDPALREAVALTGGWHGPRHAVLQRLTLQGLRRLRKLKPFWKD</sequence>
<dbReference type="InterPro" id="IPR033469">
    <property type="entry name" value="CYTH-like_dom_sf"/>
</dbReference>
<dbReference type="KEGG" id="ddz:DSYM_23380"/>
<reference evidence="3" key="1">
    <citation type="journal article" name="DNA Res.">
        <title>The physiological potential of anammox bacteria as revealed by their core genome structure.</title>
        <authorList>
            <person name="Okubo T."/>
            <person name="Toyoda A."/>
            <person name="Fukuhara K."/>
            <person name="Uchiyama I."/>
            <person name="Harigaya Y."/>
            <person name="Kuroiwa M."/>
            <person name="Suzuki T."/>
            <person name="Murakami Y."/>
            <person name="Suwa Y."/>
            <person name="Takami H."/>
        </authorList>
    </citation>
    <scope>NUCLEOTIDE SEQUENCE</scope>
    <source>
        <strain evidence="3">317325-3</strain>
    </source>
</reference>
<protein>
    <submittedName>
        <fullName evidence="3">Inorganic triphosphatase</fullName>
    </submittedName>
</protein>
<dbReference type="Gene3D" id="2.40.320.10">
    <property type="entry name" value="Hypothetical Protein Pfu-838710-001"/>
    <property type="match status" value="1"/>
</dbReference>
<dbReference type="SMART" id="SM00880">
    <property type="entry name" value="CHAD"/>
    <property type="match status" value="1"/>
</dbReference>
<dbReference type="Pfam" id="PF01928">
    <property type="entry name" value="CYTH"/>
    <property type="match status" value="1"/>
</dbReference>
<evidence type="ECO:0000259" key="2">
    <source>
        <dbReference type="PROSITE" id="PS51708"/>
    </source>
</evidence>